<name>A0ABU8FAH0_9BACI</name>
<accession>A0ABU8FAH0</accession>
<reference evidence="2 3" key="1">
    <citation type="submission" date="2024-01" db="EMBL/GenBank/DDBJ databases">
        <title>Seven novel Bacillus-like species.</title>
        <authorList>
            <person name="Liu G."/>
        </authorList>
    </citation>
    <scope>NUCLEOTIDE SEQUENCE [LARGE SCALE GENOMIC DNA]</scope>
    <source>
        <strain evidence="2 3">FJAT-51614</strain>
    </source>
</reference>
<keyword evidence="1" id="KW-0812">Transmembrane</keyword>
<evidence type="ECO:0000313" key="2">
    <source>
        <dbReference type="EMBL" id="MEI4772008.1"/>
    </source>
</evidence>
<dbReference type="EMBL" id="JBAWSY010000038">
    <property type="protein sequence ID" value="MEI4772008.1"/>
    <property type="molecule type" value="Genomic_DNA"/>
</dbReference>
<gene>
    <name evidence="2" type="ORF">WAX74_20645</name>
</gene>
<evidence type="ECO:0000256" key="1">
    <source>
        <dbReference type="SAM" id="Phobius"/>
    </source>
</evidence>
<keyword evidence="3" id="KW-1185">Reference proteome</keyword>
<keyword evidence="1" id="KW-1133">Transmembrane helix</keyword>
<dbReference type="RefSeq" id="WP_336499556.1">
    <property type="nucleotide sequence ID" value="NZ_JBAWSY010000038.1"/>
</dbReference>
<organism evidence="2 3">
    <name type="scientific">Psychrobacillus mangrovi</name>
    <dbReference type="NCBI Taxonomy" id="3117745"/>
    <lineage>
        <taxon>Bacteria</taxon>
        <taxon>Bacillati</taxon>
        <taxon>Bacillota</taxon>
        <taxon>Bacilli</taxon>
        <taxon>Bacillales</taxon>
        <taxon>Bacillaceae</taxon>
        <taxon>Psychrobacillus</taxon>
    </lineage>
</organism>
<evidence type="ECO:0000313" key="3">
    <source>
        <dbReference type="Proteomes" id="UP001364890"/>
    </source>
</evidence>
<feature type="transmembrane region" description="Helical" evidence="1">
    <location>
        <begin position="42"/>
        <end position="62"/>
    </location>
</feature>
<keyword evidence="1" id="KW-0472">Membrane</keyword>
<dbReference type="Proteomes" id="UP001364890">
    <property type="component" value="Unassembled WGS sequence"/>
</dbReference>
<feature type="transmembrane region" description="Helical" evidence="1">
    <location>
        <begin position="12"/>
        <end position="30"/>
    </location>
</feature>
<proteinExistence type="predicted"/>
<protein>
    <submittedName>
        <fullName evidence="2">Uncharacterized protein</fullName>
    </submittedName>
</protein>
<sequence length="257" mass="29859">MRHIYERSAKYAKLGSILTLGVYIVLVIIFRDMLLYDYETHFLIGFTVFILFSTSFVIQNAADKLQDEQQVDSEYYSAEFPLNELNFQRDVSIIPMTYLVSGRGERLYKIEPDEKHGIKRMLTAISLFQKGMLFPITYNLSTIDNHIVSQFTFINKLKFIQIKIYDHTKKHISTVVMPSFSVKNRAIIFNAINEKMLQMEAKSMYGDIDIDDSNGKRLAKYRFGIFPYATHPAFEIQAVNVHVSLAHDLSHDQKINF</sequence>
<comment type="caution">
    <text evidence="2">The sequence shown here is derived from an EMBL/GenBank/DDBJ whole genome shotgun (WGS) entry which is preliminary data.</text>
</comment>